<evidence type="ECO:0000313" key="3">
    <source>
        <dbReference type="Proteomes" id="UP001221898"/>
    </source>
</evidence>
<feature type="compositionally biased region" description="Low complexity" evidence="1">
    <location>
        <begin position="7"/>
        <end position="25"/>
    </location>
</feature>
<name>A0AAD7WXE1_9TELE</name>
<feature type="region of interest" description="Disordered" evidence="1">
    <location>
        <begin position="70"/>
        <end position="118"/>
    </location>
</feature>
<organism evidence="2 3">
    <name type="scientific">Aldrovandia affinis</name>
    <dbReference type="NCBI Taxonomy" id="143900"/>
    <lineage>
        <taxon>Eukaryota</taxon>
        <taxon>Metazoa</taxon>
        <taxon>Chordata</taxon>
        <taxon>Craniata</taxon>
        <taxon>Vertebrata</taxon>
        <taxon>Euteleostomi</taxon>
        <taxon>Actinopterygii</taxon>
        <taxon>Neopterygii</taxon>
        <taxon>Teleostei</taxon>
        <taxon>Notacanthiformes</taxon>
        <taxon>Halosauridae</taxon>
        <taxon>Aldrovandia</taxon>
    </lineage>
</organism>
<dbReference type="AlphaFoldDB" id="A0AAD7WXE1"/>
<reference evidence="2" key="1">
    <citation type="journal article" date="2023" name="Science">
        <title>Genome structures resolve the early diversification of teleost fishes.</title>
        <authorList>
            <person name="Parey E."/>
            <person name="Louis A."/>
            <person name="Montfort J."/>
            <person name="Bouchez O."/>
            <person name="Roques C."/>
            <person name="Iampietro C."/>
            <person name="Lluch J."/>
            <person name="Castinel A."/>
            <person name="Donnadieu C."/>
            <person name="Desvignes T."/>
            <person name="Floi Bucao C."/>
            <person name="Jouanno E."/>
            <person name="Wen M."/>
            <person name="Mejri S."/>
            <person name="Dirks R."/>
            <person name="Jansen H."/>
            <person name="Henkel C."/>
            <person name="Chen W.J."/>
            <person name="Zahm M."/>
            <person name="Cabau C."/>
            <person name="Klopp C."/>
            <person name="Thompson A.W."/>
            <person name="Robinson-Rechavi M."/>
            <person name="Braasch I."/>
            <person name="Lecointre G."/>
            <person name="Bobe J."/>
            <person name="Postlethwait J.H."/>
            <person name="Berthelot C."/>
            <person name="Roest Crollius H."/>
            <person name="Guiguen Y."/>
        </authorList>
    </citation>
    <scope>NUCLEOTIDE SEQUENCE</scope>
    <source>
        <strain evidence="2">NC1722</strain>
    </source>
</reference>
<evidence type="ECO:0000313" key="2">
    <source>
        <dbReference type="EMBL" id="KAJ8413141.1"/>
    </source>
</evidence>
<feature type="region of interest" description="Disordered" evidence="1">
    <location>
        <begin position="1"/>
        <end position="26"/>
    </location>
</feature>
<protein>
    <submittedName>
        <fullName evidence="2">Uncharacterized protein</fullName>
    </submittedName>
</protein>
<accession>A0AAD7WXE1</accession>
<comment type="caution">
    <text evidence="2">The sequence shown here is derived from an EMBL/GenBank/DDBJ whole genome shotgun (WGS) entry which is preliminary data.</text>
</comment>
<proteinExistence type="predicted"/>
<dbReference type="EMBL" id="JAINUG010000017">
    <property type="protein sequence ID" value="KAJ8413141.1"/>
    <property type="molecule type" value="Genomic_DNA"/>
</dbReference>
<dbReference type="Proteomes" id="UP001221898">
    <property type="component" value="Unassembled WGS sequence"/>
</dbReference>
<feature type="compositionally biased region" description="Polar residues" evidence="1">
    <location>
        <begin position="70"/>
        <end position="81"/>
    </location>
</feature>
<sequence>MRRSHDPAGVSAGQAAGQGVPPAAALTFQQVSRQTGLGPRGPDKVRQDRVHVQSHVIMWQRCEDLLQSSQGEPAVQRQTMFRNERSASPFGPQQPTEPTELGRVLKRPPRRRVAAAAA</sequence>
<gene>
    <name evidence="2" type="ORF">AAFF_G00107230</name>
</gene>
<evidence type="ECO:0000256" key="1">
    <source>
        <dbReference type="SAM" id="MobiDB-lite"/>
    </source>
</evidence>
<keyword evidence="3" id="KW-1185">Reference proteome</keyword>
<feature type="compositionally biased region" description="Basic residues" evidence="1">
    <location>
        <begin position="104"/>
        <end position="118"/>
    </location>
</feature>